<dbReference type="GO" id="GO:0042276">
    <property type="term" value="P:error-prone translesion synthesis"/>
    <property type="evidence" value="ECO:0007669"/>
    <property type="project" value="TreeGrafter"/>
</dbReference>
<keyword evidence="5 16" id="KW-0963">Cytoplasm</keyword>
<evidence type="ECO:0000256" key="1">
    <source>
        <dbReference type="ARBA" id="ARBA00004496"/>
    </source>
</evidence>
<evidence type="ECO:0000256" key="16">
    <source>
        <dbReference type="HAMAP-Rule" id="MF_01113"/>
    </source>
</evidence>
<dbReference type="InterPro" id="IPR001126">
    <property type="entry name" value="UmuC"/>
</dbReference>
<comment type="similarity">
    <text evidence="2 16">Belongs to the DNA polymerase type-Y family.</text>
</comment>
<dbReference type="GO" id="GO:0006261">
    <property type="term" value="P:DNA-templated DNA replication"/>
    <property type="evidence" value="ECO:0007669"/>
    <property type="project" value="UniProtKB-UniRule"/>
</dbReference>
<dbReference type="GO" id="GO:0005829">
    <property type="term" value="C:cytosol"/>
    <property type="evidence" value="ECO:0007669"/>
    <property type="project" value="TreeGrafter"/>
</dbReference>
<name>A0A5C5ZKK5_9BACT</name>
<dbReference type="PROSITE" id="PS50173">
    <property type="entry name" value="UMUC"/>
    <property type="match status" value="1"/>
</dbReference>
<evidence type="ECO:0000256" key="3">
    <source>
        <dbReference type="ARBA" id="ARBA00011245"/>
    </source>
</evidence>
<dbReference type="NCBIfam" id="NF002677">
    <property type="entry name" value="PRK02406.1"/>
    <property type="match status" value="1"/>
</dbReference>
<dbReference type="Pfam" id="PF00817">
    <property type="entry name" value="IMS"/>
    <property type="match status" value="1"/>
</dbReference>
<evidence type="ECO:0000256" key="2">
    <source>
        <dbReference type="ARBA" id="ARBA00010945"/>
    </source>
</evidence>
<evidence type="ECO:0000256" key="11">
    <source>
        <dbReference type="ARBA" id="ARBA00022842"/>
    </source>
</evidence>
<dbReference type="InterPro" id="IPR017961">
    <property type="entry name" value="DNA_pol_Y-fam_little_finger"/>
</dbReference>
<feature type="domain" description="UmuC" evidence="17">
    <location>
        <begin position="2"/>
        <end position="182"/>
    </location>
</feature>
<dbReference type="AlphaFoldDB" id="A0A5C5ZKK5"/>
<reference evidence="18 19" key="1">
    <citation type="submission" date="2019-02" db="EMBL/GenBank/DDBJ databases">
        <title>Deep-cultivation of Planctomycetes and their phenomic and genomic characterization uncovers novel biology.</title>
        <authorList>
            <person name="Wiegand S."/>
            <person name="Jogler M."/>
            <person name="Boedeker C."/>
            <person name="Pinto D."/>
            <person name="Vollmers J."/>
            <person name="Rivas-Marin E."/>
            <person name="Kohn T."/>
            <person name="Peeters S.H."/>
            <person name="Heuer A."/>
            <person name="Rast P."/>
            <person name="Oberbeckmann S."/>
            <person name="Bunk B."/>
            <person name="Jeske O."/>
            <person name="Meyerdierks A."/>
            <person name="Storesund J.E."/>
            <person name="Kallscheuer N."/>
            <person name="Luecker S."/>
            <person name="Lage O.M."/>
            <person name="Pohl T."/>
            <person name="Merkel B.J."/>
            <person name="Hornburger P."/>
            <person name="Mueller R.-W."/>
            <person name="Bruemmer F."/>
            <person name="Labrenz M."/>
            <person name="Spormann A.M."/>
            <person name="Op Den Camp H."/>
            <person name="Overmann J."/>
            <person name="Amann R."/>
            <person name="Jetten M.S.M."/>
            <person name="Mascher T."/>
            <person name="Medema M.H."/>
            <person name="Devos D.P."/>
            <person name="Kaster A.-K."/>
            <person name="Ovreas L."/>
            <person name="Rohde M."/>
            <person name="Galperin M.Y."/>
            <person name="Jogler C."/>
        </authorList>
    </citation>
    <scope>NUCLEOTIDE SEQUENCE [LARGE SCALE GENOMIC DNA]</scope>
    <source>
        <strain evidence="18 19">Pla100</strain>
    </source>
</reference>
<organism evidence="18 19">
    <name type="scientific">Neorhodopirellula pilleata</name>
    <dbReference type="NCBI Taxonomy" id="2714738"/>
    <lineage>
        <taxon>Bacteria</taxon>
        <taxon>Pseudomonadati</taxon>
        <taxon>Planctomycetota</taxon>
        <taxon>Planctomycetia</taxon>
        <taxon>Pirellulales</taxon>
        <taxon>Pirellulaceae</taxon>
        <taxon>Neorhodopirellula</taxon>
    </lineage>
</organism>
<dbReference type="InterPro" id="IPR024728">
    <property type="entry name" value="PolY_HhH_motif"/>
</dbReference>
<comment type="subcellular location">
    <subcellularLocation>
        <location evidence="1 16">Cytoplasm</location>
    </subcellularLocation>
</comment>
<dbReference type="GO" id="GO:0000287">
    <property type="term" value="F:magnesium ion binding"/>
    <property type="evidence" value="ECO:0007669"/>
    <property type="project" value="UniProtKB-UniRule"/>
</dbReference>
<dbReference type="InterPro" id="IPR022880">
    <property type="entry name" value="DNApol_IV"/>
</dbReference>
<dbReference type="PANTHER" id="PTHR11076">
    <property type="entry name" value="DNA REPAIR POLYMERASE UMUC / TRANSFERASE FAMILY MEMBER"/>
    <property type="match status" value="1"/>
</dbReference>
<evidence type="ECO:0000256" key="15">
    <source>
        <dbReference type="ARBA" id="ARBA00049244"/>
    </source>
</evidence>
<dbReference type="Proteomes" id="UP000316213">
    <property type="component" value="Unassembled WGS sequence"/>
</dbReference>
<sequence>MILHIDMDAFYASVEQRDFPELRGKPVVVGGTSGRGVVTAASYEARAYGIHSAMPGRRAKELCPHAVFVRSRHEHYATIGRQVRDIFLRFTPVIQPLSLDEAFLDVSGVLRLHGDPETIGKAIRNAINDEVGLTASVGIAPLKFVAKIASDFDKPNGFVVVRESELQSFLDPLDVSRLWGVGKVGQSKLSRLGYRAVQDIRLRSCETMRHQLGSWGEHLWRLANGIDERKVVVDHLAKGIGHERTFEEDLTDRESLISVVSYLSEAVARRLRHAKRSASKVTLKYRRDDFRTFTRARKLPRPTDSTSEVYKVACELLTEMRERQPRGVRLIGVSLGGLSQIDAPQQMSLFAEESGEASETKVDRLSDQVSGLLGQRGLYRASSHQYIERKSPS</sequence>
<dbReference type="InterPro" id="IPR036775">
    <property type="entry name" value="DNA_pol_Y-fam_lit_finger_sf"/>
</dbReference>
<feature type="active site" evidence="16">
    <location>
        <position position="101"/>
    </location>
</feature>
<comment type="function">
    <text evidence="16">Poorly processive, error-prone DNA polymerase involved in untargeted mutagenesis. Copies undamaged DNA at stalled replication forks, which arise in vivo from mismatched or misaligned primer ends. These misaligned primers can be extended by PolIV. Exhibits no 3'-5' exonuclease (proofreading) activity. May be involved in translesional synthesis, in conjunction with the beta clamp from PolIII.</text>
</comment>
<feature type="binding site" evidence="16">
    <location>
        <position position="6"/>
    </location>
    <ligand>
        <name>Mg(2+)</name>
        <dbReference type="ChEBI" id="CHEBI:18420"/>
    </ligand>
</feature>
<dbReference type="Gene3D" id="3.40.1170.60">
    <property type="match status" value="1"/>
</dbReference>
<evidence type="ECO:0000256" key="14">
    <source>
        <dbReference type="ARBA" id="ARBA00023204"/>
    </source>
</evidence>
<comment type="caution">
    <text evidence="18">The sequence shown here is derived from an EMBL/GenBank/DDBJ whole genome shotgun (WGS) entry which is preliminary data.</text>
</comment>
<evidence type="ECO:0000256" key="8">
    <source>
        <dbReference type="ARBA" id="ARBA00022705"/>
    </source>
</evidence>
<dbReference type="HAMAP" id="MF_01113">
    <property type="entry name" value="DNApol_IV"/>
    <property type="match status" value="1"/>
</dbReference>
<evidence type="ECO:0000256" key="4">
    <source>
        <dbReference type="ARBA" id="ARBA00022457"/>
    </source>
</evidence>
<evidence type="ECO:0000256" key="7">
    <source>
        <dbReference type="ARBA" id="ARBA00022695"/>
    </source>
</evidence>
<proteinExistence type="inferred from homology"/>
<dbReference type="InterPro" id="IPR043128">
    <property type="entry name" value="Rev_trsase/Diguanyl_cyclase"/>
</dbReference>
<dbReference type="Pfam" id="PF11799">
    <property type="entry name" value="IMS_C"/>
    <property type="match status" value="1"/>
</dbReference>
<comment type="subunit">
    <text evidence="3 16">Monomer.</text>
</comment>
<evidence type="ECO:0000256" key="10">
    <source>
        <dbReference type="ARBA" id="ARBA00022763"/>
    </source>
</evidence>
<evidence type="ECO:0000256" key="9">
    <source>
        <dbReference type="ARBA" id="ARBA00022723"/>
    </source>
</evidence>
<evidence type="ECO:0000256" key="12">
    <source>
        <dbReference type="ARBA" id="ARBA00022932"/>
    </source>
</evidence>
<evidence type="ECO:0000256" key="5">
    <source>
        <dbReference type="ARBA" id="ARBA00022490"/>
    </source>
</evidence>
<dbReference type="FunFam" id="3.40.1170.60:FF:000001">
    <property type="entry name" value="DNA polymerase IV"/>
    <property type="match status" value="1"/>
</dbReference>
<keyword evidence="19" id="KW-1185">Reference proteome</keyword>
<keyword evidence="6 16" id="KW-0808">Transferase</keyword>
<feature type="site" description="Substrate discrimination" evidence="16">
    <location>
        <position position="11"/>
    </location>
</feature>
<keyword evidence="9 16" id="KW-0479">Metal-binding</keyword>
<dbReference type="GO" id="GO:0003684">
    <property type="term" value="F:damaged DNA binding"/>
    <property type="evidence" value="ECO:0007669"/>
    <property type="project" value="InterPro"/>
</dbReference>
<dbReference type="SUPFAM" id="SSF100879">
    <property type="entry name" value="Lesion bypass DNA polymerase (Y-family), little finger domain"/>
    <property type="match status" value="1"/>
</dbReference>
<evidence type="ECO:0000259" key="17">
    <source>
        <dbReference type="PROSITE" id="PS50173"/>
    </source>
</evidence>
<dbReference type="InterPro" id="IPR043502">
    <property type="entry name" value="DNA/RNA_pol_sf"/>
</dbReference>
<keyword evidence="8 16" id="KW-0235">DNA replication</keyword>
<dbReference type="FunFam" id="3.30.1490.100:FF:000004">
    <property type="entry name" value="DNA polymerase IV"/>
    <property type="match status" value="1"/>
</dbReference>
<dbReference type="CDD" id="cd03586">
    <property type="entry name" value="PolY_Pol_IV_kappa"/>
    <property type="match status" value="1"/>
</dbReference>
<keyword evidence="14 16" id="KW-0234">DNA repair</keyword>
<keyword evidence="12 16" id="KW-0239">DNA-directed DNA polymerase</keyword>
<feature type="binding site" evidence="16">
    <location>
        <position position="100"/>
    </location>
    <ligand>
        <name>Mg(2+)</name>
        <dbReference type="ChEBI" id="CHEBI:18420"/>
    </ligand>
</feature>
<keyword evidence="4 16" id="KW-0515">Mutator protein</keyword>
<gene>
    <name evidence="16 18" type="primary">dinB</name>
    <name evidence="18" type="ORF">Pla100_57940</name>
</gene>
<evidence type="ECO:0000256" key="6">
    <source>
        <dbReference type="ARBA" id="ARBA00022679"/>
    </source>
</evidence>
<keyword evidence="13 16" id="KW-0238">DNA-binding</keyword>
<dbReference type="Pfam" id="PF11798">
    <property type="entry name" value="IMS_HHH"/>
    <property type="match status" value="1"/>
</dbReference>
<evidence type="ECO:0000313" key="18">
    <source>
        <dbReference type="EMBL" id="TWT87942.1"/>
    </source>
</evidence>
<dbReference type="NCBIfam" id="NF002751">
    <property type="entry name" value="PRK02794.1"/>
    <property type="match status" value="1"/>
</dbReference>
<dbReference type="Gene3D" id="3.30.70.270">
    <property type="match status" value="1"/>
</dbReference>
<dbReference type="SUPFAM" id="SSF56672">
    <property type="entry name" value="DNA/RNA polymerases"/>
    <property type="match status" value="1"/>
</dbReference>
<dbReference type="GO" id="GO:0009432">
    <property type="term" value="P:SOS response"/>
    <property type="evidence" value="ECO:0007669"/>
    <property type="project" value="TreeGrafter"/>
</dbReference>
<comment type="cofactor">
    <cofactor evidence="16">
        <name>Mg(2+)</name>
        <dbReference type="ChEBI" id="CHEBI:18420"/>
    </cofactor>
    <text evidence="16">Binds 2 magnesium ions per subunit.</text>
</comment>
<dbReference type="EMBL" id="SJPM01000023">
    <property type="protein sequence ID" value="TWT87942.1"/>
    <property type="molecule type" value="Genomic_DNA"/>
</dbReference>
<protein>
    <recommendedName>
        <fullName evidence="16">DNA polymerase IV</fullName>
        <shortName evidence="16">Pol IV</shortName>
        <ecNumber evidence="16">2.7.7.7</ecNumber>
    </recommendedName>
</protein>
<keyword evidence="7 16" id="KW-0548">Nucleotidyltransferase</keyword>
<dbReference type="GO" id="GO:0003887">
    <property type="term" value="F:DNA-directed DNA polymerase activity"/>
    <property type="evidence" value="ECO:0007669"/>
    <property type="project" value="UniProtKB-UniRule"/>
</dbReference>
<dbReference type="PANTHER" id="PTHR11076:SF33">
    <property type="entry name" value="DNA POLYMERASE KAPPA"/>
    <property type="match status" value="1"/>
</dbReference>
<keyword evidence="11 16" id="KW-0460">Magnesium</keyword>
<comment type="catalytic activity">
    <reaction evidence="15 16">
        <text>DNA(n) + a 2'-deoxyribonucleoside 5'-triphosphate = DNA(n+1) + diphosphate</text>
        <dbReference type="Rhea" id="RHEA:22508"/>
        <dbReference type="Rhea" id="RHEA-COMP:17339"/>
        <dbReference type="Rhea" id="RHEA-COMP:17340"/>
        <dbReference type="ChEBI" id="CHEBI:33019"/>
        <dbReference type="ChEBI" id="CHEBI:61560"/>
        <dbReference type="ChEBI" id="CHEBI:173112"/>
        <dbReference type="EC" id="2.7.7.7"/>
    </reaction>
</comment>
<dbReference type="GO" id="GO:0006281">
    <property type="term" value="P:DNA repair"/>
    <property type="evidence" value="ECO:0007669"/>
    <property type="project" value="UniProtKB-UniRule"/>
</dbReference>
<dbReference type="NCBIfam" id="NF002882">
    <property type="entry name" value="PRK03348.1"/>
    <property type="match status" value="1"/>
</dbReference>
<dbReference type="Gene3D" id="1.10.150.20">
    <property type="entry name" value="5' to 3' exonuclease, C-terminal subdomain"/>
    <property type="match status" value="1"/>
</dbReference>
<keyword evidence="10 16" id="KW-0227">DNA damage</keyword>
<dbReference type="OrthoDB" id="9808813at2"/>
<evidence type="ECO:0000256" key="13">
    <source>
        <dbReference type="ARBA" id="ARBA00023125"/>
    </source>
</evidence>
<dbReference type="Gene3D" id="3.30.1490.100">
    <property type="entry name" value="DNA polymerase, Y-family, little finger domain"/>
    <property type="match status" value="1"/>
</dbReference>
<dbReference type="EC" id="2.7.7.7" evidence="16"/>
<dbReference type="InterPro" id="IPR050116">
    <property type="entry name" value="DNA_polymerase-Y"/>
</dbReference>
<accession>A0A5C5ZKK5</accession>
<evidence type="ECO:0000313" key="19">
    <source>
        <dbReference type="Proteomes" id="UP000316213"/>
    </source>
</evidence>